<keyword evidence="1" id="KW-0175">Coiled coil</keyword>
<comment type="caution">
    <text evidence="3">The sequence shown here is derived from an EMBL/GenBank/DDBJ whole genome shotgun (WGS) entry which is preliminary data.</text>
</comment>
<organism evidence="3 4">
    <name type="scientific">Desmophyllum pertusum</name>
    <dbReference type="NCBI Taxonomy" id="174260"/>
    <lineage>
        <taxon>Eukaryota</taxon>
        <taxon>Metazoa</taxon>
        <taxon>Cnidaria</taxon>
        <taxon>Anthozoa</taxon>
        <taxon>Hexacorallia</taxon>
        <taxon>Scleractinia</taxon>
        <taxon>Caryophylliina</taxon>
        <taxon>Caryophylliidae</taxon>
        <taxon>Desmophyllum</taxon>
    </lineage>
</organism>
<dbReference type="PANTHER" id="PTHR14149:SF17">
    <property type="entry name" value="GTPASE-ACTIVATING PROTEIN"/>
    <property type="match status" value="1"/>
</dbReference>
<dbReference type="SMART" id="SM00323">
    <property type="entry name" value="RasGAP"/>
    <property type="match status" value="1"/>
</dbReference>
<dbReference type="Gene3D" id="1.10.506.10">
    <property type="entry name" value="GTPase Activation - p120gap, domain 1"/>
    <property type="match status" value="1"/>
</dbReference>
<dbReference type="InterPro" id="IPR008936">
    <property type="entry name" value="Rho_GTPase_activation_prot"/>
</dbReference>
<dbReference type="InterPro" id="IPR000593">
    <property type="entry name" value="RasGAP_C"/>
</dbReference>
<proteinExistence type="predicted"/>
<name>A0A9X0D210_9CNID</name>
<dbReference type="InterPro" id="IPR001936">
    <property type="entry name" value="RasGAP_dom"/>
</dbReference>
<dbReference type="SUPFAM" id="SSF143885">
    <property type="entry name" value="RGC domain-like"/>
    <property type="match status" value="1"/>
</dbReference>
<evidence type="ECO:0000313" key="4">
    <source>
        <dbReference type="Proteomes" id="UP001163046"/>
    </source>
</evidence>
<dbReference type="EMBL" id="MU825889">
    <property type="protein sequence ID" value="KAJ7384282.1"/>
    <property type="molecule type" value="Genomic_DNA"/>
</dbReference>
<dbReference type="OrthoDB" id="775356at2759"/>
<dbReference type="GO" id="GO:0005096">
    <property type="term" value="F:GTPase activator activity"/>
    <property type="evidence" value="ECO:0007669"/>
    <property type="project" value="TreeGrafter"/>
</dbReference>
<dbReference type="Pfam" id="PF00616">
    <property type="entry name" value="RasGAP"/>
    <property type="match status" value="1"/>
</dbReference>
<dbReference type="PROSITE" id="PS50018">
    <property type="entry name" value="RAS_GTPASE_ACTIV_2"/>
    <property type="match status" value="1"/>
</dbReference>
<feature type="coiled-coil region" evidence="1">
    <location>
        <begin position="282"/>
        <end position="309"/>
    </location>
</feature>
<feature type="domain" description="Ras-GAP" evidence="2">
    <location>
        <begin position="1"/>
        <end position="93"/>
    </location>
</feature>
<dbReference type="AlphaFoldDB" id="A0A9X0D210"/>
<dbReference type="GO" id="GO:0046580">
    <property type="term" value="P:negative regulation of Ras protein signal transduction"/>
    <property type="evidence" value="ECO:0007669"/>
    <property type="project" value="TreeGrafter"/>
</dbReference>
<sequence>MASEFVAAITNSLFQVPYGIRWLCSTIVCLVKEKYPNVCDTNITSLIGGFFLLRFLNPAIVTPHAYMLVSKPPSQCARRNLTLIAKLLQSMANQHVVRSHFKEEYMQPLQSFAMTHVDDVQDFLIKLFKFNEIKDFYETLEIEQYLSLSKDIKIRITPNEMYRIHELIIKHKEELALTEDDPLHIILDELGSPGKQLSYSMNATICLSLTNRWDHSKVLRSESIEMLMTKKSPDVKFMEERSLVCVLKEAKSNTAPSEGETSEARYRKEQAAKLADCILQLYKQNREENDKLIKDADFLQEVKQEVQLKVLKYFKLKPKVNSLREVYETLLKQEAYLKDQLYVYKEYLVAVRAKAVTGSSKRDVNDVSASERSNTPVNSFSYSQLEKEGVVIQGQRLPDKRKSELTVMIASSQPGVYQVCLHSTGDTCASYELHLNLEELLELQHQREPVLRLSEFILLDVRRFLSLLHKNFSPT</sequence>
<dbReference type="Pfam" id="PF03836">
    <property type="entry name" value="RasGAP_C"/>
    <property type="match status" value="1"/>
</dbReference>
<dbReference type="GO" id="GO:0005938">
    <property type="term" value="C:cell cortex"/>
    <property type="evidence" value="ECO:0007669"/>
    <property type="project" value="TreeGrafter"/>
</dbReference>
<protein>
    <recommendedName>
        <fullName evidence="2">Ras-GAP domain-containing protein</fullName>
    </recommendedName>
</protein>
<evidence type="ECO:0000256" key="1">
    <source>
        <dbReference type="SAM" id="Coils"/>
    </source>
</evidence>
<keyword evidence="4" id="KW-1185">Reference proteome</keyword>
<accession>A0A9X0D210</accession>
<dbReference type="SUPFAM" id="SSF48350">
    <property type="entry name" value="GTPase activation domain, GAP"/>
    <property type="match status" value="1"/>
</dbReference>
<evidence type="ECO:0000259" key="2">
    <source>
        <dbReference type="PROSITE" id="PS50018"/>
    </source>
</evidence>
<dbReference type="Proteomes" id="UP001163046">
    <property type="component" value="Unassembled WGS sequence"/>
</dbReference>
<reference evidence="3" key="1">
    <citation type="submission" date="2023-01" db="EMBL/GenBank/DDBJ databases">
        <title>Genome assembly of the deep-sea coral Lophelia pertusa.</title>
        <authorList>
            <person name="Herrera S."/>
            <person name="Cordes E."/>
        </authorList>
    </citation>
    <scope>NUCLEOTIDE SEQUENCE</scope>
    <source>
        <strain evidence="3">USNM1676648</strain>
        <tissue evidence="3">Polyp</tissue>
    </source>
</reference>
<dbReference type="PANTHER" id="PTHR14149">
    <property type="entry name" value="RAS GTPASE-ACTIVATING PROTEIN WITH IQ MOTIF"/>
    <property type="match status" value="1"/>
</dbReference>
<gene>
    <name evidence="3" type="ORF">OS493_022916</name>
</gene>
<evidence type="ECO:0000313" key="3">
    <source>
        <dbReference type="EMBL" id="KAJ7384282.1"/>
    </source>
</evidence>